<organism evidence="6">
    <name type="scientific">uncultured Chloroflexota bacterium</name>
    <dbReference type="NCBI Taxonomy" id="166587"/>
    <lineage>
        <taxon>Bacteria</taxon>
        <taxon>Bacillati</taxon>
        <taxon>Chloroflexota</taxon>
        <taxon>environmental samples</taxon>
    </lineage>
</organism>
<name>A0A6J4J6A3_9CHLR</name>
<evidence type="ECO:0000259" key="4">
    <source>
        <dbReference type="Pfam" id="PF00881"/>
    </source>
</evidence>
<dbReference type="GO" id="GO:0008757">
    <property type="term" value="F:S-adenosylmethionine-dependent methyltransferase activity"/>
    <property type="evidence" value="ECO:0007669"/>
    <property type="project" value="InterPro"/>
</dbReference>
<gene>
    <name evidence="6" type="ORF">AVDCRST_MAG77-3258</name>
</gene>
<dbReference type="Gene3D" id="3.40.50.150">
    <property type="entry name" value="Vaccinia Virus protein VP39"/>
    <property type="match status" value="1"/>
</dbReference>
<dbReference type="PANTHER" id="PTHR43673">
    <property type="entry name" value="NAD(P)H NITROREDUCTASE YDGI-RELATED"/>
    <property type="match status" value="1"/>
</dbReference>
<evidence type="ECO:0008006" key="7">
    <source>
        <dbReference type="Google" id="ProtNLM"/>
    </source>
</evidence>
<sequence>MSLPLGNCVVPLDFRMTAIEEKPASATAAPNAHGAPPANGAAPSSGALLGHPEGVVLDVPSAIRTRRTIRRWSDRPVPDEIVKELLECALWAPSACNMQLWTFIVVTDAQTRQSLGDAVPFADKAQVCIFICYDTRFSEGSHANIQSASAAVMNMLLRAHSLGLGGFWQATIHDRQKLRETIGLPPDMEVLSTTLFGYPAENPSAPARRDPSHLVHWQRFDPKFTLPSSPDPEDWRLEQIADYQQARIRAGPKYNKPIKSEYEAVRGYLGHALRRTGAKKVLDLLPCTGLYLEAIAQELPEAELHFVELGKQVASFAQARLAGRNATYHEYHGTIDLPDGSVDAATCVFRLENLPEADRETLLREAYRVVKPGGALVIAHINRVSYFEPMRLVRRALGRRDVQYALHTDPSLGPFTALTPGEVDDLAERAGFRIEHEHRVFPLPPEDEAKHRVRTFHNAVSALQYPISAAYRVTRPLHPTIKSLGKIRFLTLRKP</sequence>
<evidence type="ECO:0000256" key="1">
    <source>
        <dbReference type="ARBA" id="ARBA00007118"/>
    </source>
</evidence>
<dbReference type="InterPro" id="IPR000415">
    <property type="entry name" value="Nitroreductase-like"/>
</dbReference>
<dbReference type="Gene3D" id="3.40.109.10">
    <property type="entry name" value="NADH Oxidase"/>
    <property type="match status" value="1"/>
</dbReference>
<evidence type="ECO:0000256" key="2">
    <source>
        <dbReference type="ARBA" id="ARBA00023002"/>
    </source>
</evidence>
<evidence type="ECO:0000259" key="5">
    <source>
        <dbReference type="Pfam" id="PF08241"/>
    </source>
</evidence>
<proteinExistence type="inferred from homology"/>
<dbReference type="Pfam" id="PF08241">
    <property type="entry name" value="Methyltransf_11"/>
    <property type="match status" value="1"/>
</dbReference>
<dbReference type="InterPro" id="IPR029063">
    <property type="entry name" value="SAM-dependent_MTases_sf"/>
</dbReference>
<evidence type="ECO:0000256" key="3">
    <source>
        <dbReference type="SAM" id="MobiDB-lite"/>
    </source>
</evidence>
<dbReference type="InterPro" id="IPR013216">
    <property type="entry name" value="Methyltransf_11"/>
</dbReference>
<feature type="domain" description="Methyltransferase type 11" evidence="5">
    <location>
        <begin position="282"/>
        <end position="378"/>
    </location>
</feature>
<reference evidence="6" key="1">
    <citation type="submission" date="2020-02" db="EMBL/GenBank/DDBJ databases">
        <authorList>
            <person name="Meier V. D."/>
        </authorList>
    </citation>
    <scope>NUCLEOTIDE SEQUENCE</scope>
    <source>
        <strain evidence="6">AVDCRST_MAG77</strain>
    </source>
</reference>
<dbReference type="SUPFAM" id="SSF53335">
    <property type="entry name" value="S-adenosyl-L-methionine-dependent methyltransferases"/>
    <property type="match status" value="1"/>
</dbReference>
<evidence type="ECO:0000313" key="6">
    <source>
        <dbReference type="EMBL" id="CAA9271618.1"/>
    </source>
</evidence>
<feature type="domain" description="Nitroreductase" evidence="4">
    <location>
        <begin position="63"/>
        <end position="119"/>
    </location>
</feature>
<dbReference type="EMBL" id="CADCTC010000178">
    <property type="protein sequence ID" value="CAA9271618.1"/>
    <property type="molecule type" value="Genomic_DNA"/>
</dbReference>
<dbReference type="GO" id="GO:0016491">
    <property type="term" value="F:oxidoreductase activity"/>
    <property type="evidence" value="ECO:0007669"/>
    <property type="project" value="UniProtKB-KW"/>
</dbReference>
<dbReference type="Pfam" id="PF00881">
    <property type="entry name" value="Nitroreductase"/>
    <property type="match status" value="2"/>
</dbReference>
<dbReference type="CDD" id="cd02440">
    <property type="entry name" value="AdoMet_MTases"/>
    <property type="match status" value="1"/>
</dbReference>
<dbReference type="SUPFAM" id="SSF55469">
    <property type="entry name" value="FMN-dependent nitroreductase-like"/>
    <property type="match status" value="1"/>
</dbReference>
<comment type="similarity">
    <text evidence="1">Belongs to the nitroreductase family.</text>
</comment>
<feature type="domain" description="Nitroreductase" evidence="4">
    <location>
        <begin position="120"/>
        <end position="198"/>
    </location>
</feature>
<keyword evidence="2" id="KW-0560">Oxidoreductase</keyword>
<dbReference type="InterPro" id="IPR029479">
    <property type="entry name" value="Nitroreductase"/>
</dbReference>
<dbReference type="PANTHER" id="PTHR43673:SF10">
    <property type="entry name" value="NADH DEHYDROGENASE_NAD(P)H NITROREDUCTASE XCC3605-RELATED"/>
    <property type="match status" value="1"/>
</dbReference>
<dbReference type="AlphaFoldDB" id="A0A6J4J6A3"/>
<feature type="region of interest" description="Disordered" evidence="3">
    <location>
        <begin position="25"/>
        <end position="44"/>
    </location>
</feature>
<accession>A0A6J4J6A3</accession>
<protein>
    <recommendedName>
        <fullName evidence="7">Nitroreductase</fullName>
    </recommendedName>
</protein>